<sequence>YPFVNGCWLEITGCRGAGDDLQQSVGKMQVHPGQVASPHGNTETHRSNNQACTQSHLGEIWRHNLT</sequence>
<accession>A0ABU7BVW2</accession>
<organism evidence="2 3">
    <name type="scientific">Ataeniobius toweri</name>
    <dbReference type="NCBI Taxonomy" id="208326"/>
    <lineage>
        <taxon>Eukaryota</taxon>
        <taxon>Metazoa</taxon>
        <taxon>Chordata</taxon>
        <taxon>Craniata</taxon>
        <taxon>Vertebrata</taxon>
        <taxon>Euteleostomi</taxon>
        <taxon>Actinopterygii</taxon>
        <taxon>Neopterygii</taxon>
        <taxon>Teleostei</taxon>
        <taxon>Neoteleostei</taxon>
        <taxon>Acanthomorphata</taxon>
        <taxon>Ovalentaria</taxon>
        <taxon>Atherinomorphae</taxon>
        <taxon>Cyprinodontiformes</taxon>
        <taxon>Goodeidae</taxon>
        <taxon>Ataeniobius</taxon>
    </lineage>
</organism>
<name>A0ABU7BVW2_9TELE</name>
<reference evidence="2 3" key="1">
    <citation type="submission" date="2021-07" db="EMBL/GenBank/DDBJ databases">
        <authorList>
            <person name="Palmer J.M."/>
        </authorList>
    </citation>
    <scope>NUCLEOTIDE SEQUENCE [LARGE SCALE GENOMIC DNA]</scope>
    <source>
        <strain evidence="2 3">AT_MEX2019</strain>
        <tissue evidence="2">Muscle</tissue>
    </source>
</reference>
<gene>
    <name evidence="2" type="ORF">ATANTOWER_019800</name>
</gene>
<feature type="non-terminal residue" evidence="2">
    <location>
        <position position="1"/>
    </location>
</feature>
<dbReference type="Proteomes" id="UP001345963">
    <property type="component" value="Unassembled WGS sequence"/>
</dbReference>
<evidence type="ECO:0000256" key="1">
    <source>
        <dbReference type="SAM" id="MobiDB-lite"/>
    </source>
</evidence>
<protein>
    <submittedName>
        <fullName evidence="2">Uncharacterized protein</fullName>
    </submittedName>
</protein>
<feature type="region of interest" description="Disordered" evidence="1">
    <location>
        <begin position="31"/>
        <end position="55"/>
    </location>
</feature>
<evidence type="ECO:0000313" key="2">
    <source>
        <dbReference type="EMBL" id="MED6254210.1"/>
    </source>
</evidence>
<dbReference type="EMBL" id="JAHUTI010069258">
    <property type="protein sequence ID" value="MED6254210.1"/>
    <property type="molecule type" value="Genomic_DNA"/>
</dbReference>
<evidence type="ECO:0000313" key="3">
    <source>
        <dbReference type="Proteomes" id="UP001345963"/>
    </source>
</evidence>
<keyword evidence="3" id="KW-1185">Reference proteome</keyword>
<proteinExistence type="predicted"/>
<comment type="caution">
    <text evidence="2">The sequence shown here is derived from an EMBL/GenBank/DDBJ whole genome shotgun (WGS) entry which is preliminary data.</text>
</comment>